<sequence length="48" mass="4587">MSGGTPTPAPRPVLAGLALVPLGDDDAGTCVDGVCVIPGAAEPGTLRT</sequence>
<dbReference type="Proteomes" id="UP000518206">
    <property type="component" value="Unassembled WGS sequence"/>
</dbReference>
<dbReference type="EMBL" id="JACHVX010000001">
    <property type="protein sequence ID" value="MBB2921582.1"/>
    <property type="molecule type" value="Genomic_DNA"/>
</dbReference>
<gene>
    <name evidence="1" type="ORF">FHR80_000476</name>
</gene>
<proteinExistence type="predicted"/>
<reference evidence="1 2" key="1">
    <citation type="submission" date="2020-08" db="EMBL/GenBank/DDBJ databases">
        <title>The Agave Microbiome: Exploring the role of microbial communities in plant adaptations to desert environments.</title>
        <authorList>
            <person name="Partida-Martinez L.P."/>
        </authorList>
    </citation>
    <scope>NUCLEOTIDE SEQUENCE [LARGE SCALE GENOMIC DNA]</scope>
    <source>
        <strain evidence="1 2">RAS26</strain>
    </source>
</reference>
<evidence type="ECO:0000313" key="1">
    <source>
        <dbReference type="EMBL" id="MBB2921582.1"/>
    </source>
</evidence>
<organism evidence="1 2">
    <name type="scientific">Cellulomonas cellasea</name>
    <dbReference type="NCBI Taxonomy" id="43670"/>
    <lineage>
        <taxon>Bacteria</taxon>
        <taxon>Bacillati</taxon>
        <taxon>Actinomycetota</taxon>
        <taxon>Actinomycetes</taxon>
        <taxon>Micrococcales</taxon>
        <taxon>Cellulomonadaceae</taxon>
        <taxon>Cellulomonas</taxon>
    </lineage>
</organism>
<accession>A0A7W4UCC5</accession>
<dbReference type="AlphaFoldDB" id="A0A7W4UCC5"/>
<name>A0A7W4UCC5_9CELL</name>
<comment type="caution">
    <text evidence="1">The sequence shown here is derived from an EMBL/GenBank/DDBJ whole genome shotgun (WGS) entry which is preliminary data.</text>
</comment>
<protein>
    <submittedName>
        <fullName evidence="1">Uncharacterized protein</fullName>
    </submittedName>
</protein>
<reference evidence="1 2" key="2">
    <citation type="submission" date="2020-08" db="EMBL/GenBank/DDBJ databases">
        <authorList>
            <person name="Partida-Martinez L."/>
            <person name="Huntemann M."/>
            <person name="Clum A."/>
            <person name="Wang J."/>
            <person name="Palaniappan K."/>
            <person name="Ritter S."/>
            <person name="Chen I.-M."/>
            <person name="Stamatis D."/>
            <person name="Reddy T."/>
            <person name="O'Malley R."/>
            <person name="Daum C."/>
            <person name="Shapiro N."/>
            <person name="Ivanova N."/>
            <person name="Kyrpides N."/>
            <person name="Woyke T."/>
        </authorList>
    </citation>
    <scope>NUCLEOTIDE SEQUENCE [LARGE SCALE GENOMIC DNA]</scope>
    <source>
        <strain evidence="1 2">RAS26</strain>
    </source>
</reference>
<dbReference type="RefSeq" id="WP_183294574.1">
    <property type="nucleotide sequence ID" value="NZ_JACHVX010000001.1"/>
</dbReference>
<evidence type="ECO:0000313" key="2">
    <source>
        <dbReference type="Proteomes" id="UP000518206"/>
    </source>
</evidence>